<name>A0ACB9YUS9_9PEZI</name>
<evidence type="ECO:0000313" key="2">
    <source>
        <dbReference type="Proteomes" id="UP001497700"/>
    </source>
</evidence>
<organism evidence="1 2">
    <name type="scientific">Hypoxylon rubiginosum</name>
    <dbReference type="NCBI Taxonomy" id="110542"/>
    <lineage>
        <taxon>Eukaryota</taxon>
        <taxon>Fungi</taxon>
        <taxon>Dikarya</taxon>
        <taxon>Ascomycota</taxon>
        <taxon>Pezizomycotina</taxon>
        <taxon>Sordariomycetes</taxon>
        <taxon>Xylariomycetidae</taxon>
        <taxon>Xylariales</taxon>
        <taxon>Hypoxylaceae</taxon>
        <taxon>Hypoxylon</taxon>
    </lineage>
</organism>
<gene>
    <name evidence="1" type="ORF">F4820DRAFT_471977</name>
</gene>
<protein>
    <submittedName>
        <fullName evidence="1">Uncharacterized protein</fullName>
    </submittedName>
</protein>
<accession>A0ACB9YUS9</accession>
<proteinExistence type="predicted"/>
<comment type="caution">
    <text evidence="1">The sequence shown here is derived from an EMBL/GenBank/DDBJ whole genome shotgun (WGS) entry which is preliminary data.</text>
</comment>
<evidence type="ECO:0000313" key="1">
    <source>
        <dbReference type="EMBL" id="KAI4862968.1"/>
    </source>
</evidence>
<keyword evidence="2" id="KW-1185">Reference proteome</keyword>
<dbReference type="EMBL" id="MU393514">
    <property type="protein sequence ID" value="KAI4862968.1"/>
    <property type="molecule type" value="Genomic_DNA"/>
</dbReference>
<reference evidence="1 2" key="1">
    <citation type="journal article" date="2022" name="New Phytol.">
        <title>Ecological generalism drives hyperdiversity of secondary metabolite gene clusters in xylarialean endophytes.</title>
        <authorList>
            <person name="Franco M.E.E."/>
            <person name="Wisecaver J.H."/>
            <person name="Arnold A.E."/>
            <person name="Ju Y.M."/>
            <person name="Slot J.C."/>
            <person name="Ahrendt S."/>
            <person name="Moore L.P."/>
            <person name="Eastman K.E."/>
            <person name="Scott K."/>
            <person name="Konkel Z."/>
            <person name="Mondo S.J."/>
            <person name="Kuo A."/>
            <person name="Hayes R.D."/>
            <person name="Haridas S."/>
            <person name="Andreopoulos B."/>
            <person name="Riley R."/>
            <person name="LaButti K."/>
            <person name="Pangilinan J."/>
            <person name="Lipzen A."/>
            <person name="Amirebrahimi M."/>
            <person name="Yan J."/>
            <person name="Adam C."/>
            <person name="Keymanesh K."/>
            <person name="Ng V."/>
            <person name="Louie K."/>
            <person name="Northen T."/>
            <person name="Drula E."/>
            <person name="Henrissat B."/>
            <person name="Hsieh H.M."/>
            <person name="Youens-Clark K."/>
            <person name="Lutzoni F."/>
            <person name="Miadlikowska J."/>
            <person name="Eastwood D.C."/>
            <person name="Hamelin R.C."/>
            <person name="Grigoriev I.V."/>
            <person name="U'Ren J.M."/>
        </authorList>
    </citation>
    <scope>NUCLEOTIDE SEQUENCE [LARGE SCALE GENOMIC DNA]</scope>
    <source>
        <strain evidence="1 2">CBS 119005</strain>
    </source>
</reference>
<dbReference type="Proteomes" id="UP001497700">
    <property type="component" value="Unassembled WGS sequence"/>
</dbReference>
<sequence length="684" mass="74057">MAFTAVHYPNNKDQGQLPYWPDSEELGVAAENFFDQFVTFDATDPAVLGGDLVENPPSPSILLEDTLNGVLTNTSSNDQDTQSGQSQNDQSQSDVAIASALLDLPPSISSSEASIPDHSQSVPPELTTPLFADPVLSGGSISDSELLRLEGISIKSPKPNATAPSTPPFPATSTQAPRKHSRVLDSIYATFRRATHRSKPQKPQDHSQMDTDGPATLADAFKKEGNTFDIPGGLDWKDFEDIKLEEMPLPVDDLGLPLSPPLTGRIPPDQHSSSAMDFVNGHFDDPFVDDLLGPPAVIHADPKSLDINLNTPMATPGLNDDPFYQNSLGVIDTNGHSFRSRPLPKQRSTSSAEWPMEGILTNDNTSAVWPSSSPGTGPVFVPDSPEWWDTAATPHTKGHHHRYHNGMHGNVALNLSMHNQQAELPYEYANNADLSGLMIHMPQPRAPQAAVLSPGMHDVLMSPATHYYPTPSSGHRHSSSSHHRSSSHHHGERRPRPRAPSSGARHHGSLTSPRKMSSCYALREESMSPTPQHPRHRSASSSSSAALTVRKRRSWTRRSQQQQEPRTPSARSVSYEGGHHGHGSSSRRGSGGRHEDGGGEMSGGGGGGGGAFSIEFCNYTPNDKKVLMNGVAPSGSSKTKARREKEAMEHKRQMSEAYIQAIRAAGGDVEKLRQNGFFEQDNSD</sequence>